<dbReference type="GeneID" id="100569387"/>
<feature type="domain" description="DUF4371" evidence="1">
    <location>
        <begin position="144"/>
        <end position="307"/>
    </location>
</feature>
<dbReference type="AlphaFoldDB" id="A0A8R2B3Z9"/>
<dbReference type="Proteomes" id="UP000007819">
    <property type="component" value="Chromosome A1"/>
</dbReference>
<dbReference type="PANTHER" id="PTHR45749">
    <property type="match status" value="1"/>
</dbReference>
<dbReference type="EnsemblMetazoa" id="XM_008182370.1">
    <property type="protein sequence ID" value="XP_008180592.1"/>
    <property type="gene ID" value="LOC100569387"/>
</dbReference>
<evidence type="ECO:0000313" key="3">
    <source>
        <dbReference type="Proteomes" id="UP000007819"/>
    </source>
</evidence>
<evidence type="ECO:0000259" key="1">
    <source>
        <dbReference type="Pfam" id="PF14291"/>
    </source>
</evidence>
<proteinExistence type="predicted"/>
<reference evidence="2" key="2">
    <citation type="submission" date="2022-06" db="UniProtKB">
        <authorList>
            <consortium name="EnsemblMetazoa"/>
        </authorList>
    </citation>
    <scope>IDENTIFICATION</scope>
</reference>
<accession>A0A8R2B3Z9</accession>
<dbReference type="RefSeq" id="XP_008180592.1">
    <property type="nucleotide sequence ID" value="XM_008182370.1"/>
</dbReference>
<dbReference type="Pfam" id="PF14291">
    <property type="entry name" value="DUF4371"/>
    <property type="match status" value="1"/>
</dbReference>
<dbReference type="KEGG" id="api:100569387"/>
<dbReference type="OrthoDB" id="6614843at2759"/>
<sequence>MDQDVNTARWSIKTFLSPGIEEILQQIWKPENNFQFPVTVSCKKNLRFQFSWLSKFTWLAYSLKFDGAFCKFCVPFANNEAGTYSQPLGALVKKPFHTDNYLNIKKNPSLSIENQLDSCHAKQVIENRKNIIPIIEAIFLCGQQNLSIRGHRDSGKIEVENSEPRENDGNFRNILKYRALGDANLKKFLESPGRIKYISPTSQNAIINACNSVLLSKIVNRVNKAKCFTVLLDETADIAGIEQVSICARYVNRETCTLHEDFLQFVPTADLTGKGLATLILDNLKHFGIETQYLRGQGFDGAAAMSGIVGKLWNFFIFPKRKAVLSLAIEQSENVLSKRSLKRSCETRWIERYHSINDFLELFESVVEALDIISEWNDTSDTSHKTQSLRSSILQSEFIIVLHVTSKVFGFGLPLSK</sequence>
<name>A0A8R2B3Z9_ACYPI</name>
<evidence type="ECO:0000313" key="2">
    <source>
        <dbReference type="EnsemblMetazoa" id="XP_008180592.1"/>
    </source>
</evidence>
<reference evidence="3" key="1">
    <citation type="submission" date="2010-06" db="EMBL/GenBank/DDBJ databases">
        <authorList>
            <person name="Jiang H."/>
            <person name="Abraham K."/>
            <person name="Ali S."/>
            <person name="Alsbrooks S.L."/>
            <person name="Anim B.N."/>
            <person name="Anosike U.S."/>
            <person name="Attaway T."/>
            <person name="Bandaranaike D.P."/>
            <person name="Battles P.K."/>
            <person name="Bell S.N."/>
            <person name="Bell A.V."/>
            <person name="Beltran B."/>
            <person name="Bickham C."/>
            <person name="Bustamante Y."/>
            <person name="Caleb T."/>
            <person name="Canada A."/>
            <person name="Cardenas V."/>
            <person name="Carter K."/>
            <person name="Chacko J."/>
            <person name="Chandrabose M.N."/>
            <person name="Chavez D."/>
            <person name="Chavez A."/>
            <person name="Chen L."/>
            <person name="Chu H.-S."/>
            <person name="Claassen K.J."/>
            <person name="Cockrell R."/>
            <person name="Collins M."/>
            <person name="Cooper J.A."/>
            <person name="Cree A."/>
            <person name="Curry S.M."/>
            <person name="Da Y."/>
            <person name="Dao M.D."/>
            <person name="Das B."/>
            <person name="Davila M.-L."/>
            <person name="Davy-Carroll L."/>
            <person name="Denson S."/>
            <person name="Dinh H."/>
            <person name="Ebong V.E."/>
            <person name="Edwards J.R."/>
            <person name="Egan A."/>
            <person name="El-Daye J."/>
            <person name="Escobedo L."/>
            <person name="Fernandez S."/>
            <person name="Fernando P.R."/>
            <person name="Flagg N."/>
            <person name="Forbes L.D."/>
            <person name="Fowler R.G."/>
            <person name="Fu Q."/>
            <person name="Gabisi R.A."/>
            <person name="Ganer J."/>
            <person name="Garbino Pronczuk A."/>
            <person name="Garcia R.M."/>
            <person name="Garner T."/>
            <person name="Garrett T.E."/>
            <person name="Gonzalez D.A."/>
            <person name="Hamid H."/>
            <person name="Hawkins E.S."/>
            <person name="Hirani K."/>
            <person name="Hogues M.E."/>
            <person name="Hollins B."/>
            <person name="Hsiao C.-H."/>
            <person name="Jabil R."/>
            <person name="James M.L."/>
            <person name="Jhangiani S.N."/>
            <person name="Johnson B."/>
            <person name="Johnson Q."/>
            <person name="Joshi V."/>
            <person name="Kalu J.B."/>
            <person name="Kam C."/>
            <person name="Kashfia A."/>
            <person name="Keebler J."/>
            <person name="Kisamo H."/>
            <person name="Kovar C.L."/>
            <person name="Lago L.A."/>
            <person name="Lai C.-Y."/>
            <person name="Laidlaw J."/>
            <person name="Lara F."/>
            <person name="Le T.-K."/>
            <person name="Lee S.L."/>
            <person name="Legall F.H."/>
            <person name="Lemon S.J."/>
            <person name="Lewis L.R."/>
            <person name="Li B."/>
            <person name="Liu Y."/>
            <person name="Liu Y.-S."/>
            <person name="Lopez J."/>
            <person name="Lozado R.J."/>
            <person name="Lu J."/>
            <person name="Madu R.C."/>
            <person name="Maheshwari M."/>
            <person name="Maheshwari R."/>
            <person name="Malloy K."/>
            <person name="Martinez E."/>
            <person name="Mathew T."/>
            <person name="Mercado I.C."/>
            <person name="Mercado C."/>
            <person name="Meyer B."/>
            <person name="Montgomery K."/>
            <person name="Morgan M.B."/>
            <person name="Munidasa M."/>
            <person name="Nazareth L.V."/>
            <person name="Nelson J."/>
            <person name="Ng B.M."/>
            <person name="Nguyen N.B."/>
            <person name="Nguyen P.Q."/>
            <person name="Nguyen T."/>
            <person name="Obregon M."/>
            <person name="Okwuonu G.O."/>
            <person name="Onwere C.G."/>
            <person name="Orozco G."/>
            <person name="Parra A."/>
            <person name="Patel S."/>
            <person name="Patil S."/>
            <person name="Perez A."/>
            <person name="Perez Y."/>
            <person name="Pham C."/>
            <person name="Primus E.L."/>
            <person name="Pu L.-L."/>
            <person name="Puazo M."/>
            <person name="Qin X."/>
            <person name="Quiroz J.B."/>
            <person name="Reese J."/>
            <person name="Richards S."/>
            <person name="Rives C.M."/>
            <person name="Robberts R."/>
            <person name="Ruiz S.J."/>
            <person name="Ruiz M.J."/>
            <person name="Santibanez J."/>
            <person name="Schneider B.W."/>
            <person name="Sisson I."/>
            <person name="Smith M."/>
            <person name="Sodergren E."/>
            <person name="Song X.-Z."/>
            <person name="Song B.B."/>
            <person name="Summersgill H."/>
            <person name="Thelus R."/>
            <person name="Thornton R.D."/>
            <person name="Trejos Z.Y."/>
            <person name="Usmani K."/>
            <person name="Vattathil S."/>
            <person name="Villasana D."/>
            <person name="Walker D.L."/>
            <person name="Wang S."/>
            <person name="Wang K."/>
            <person name="White C.S."/>
            <person name="Williams A.C."/>
            <person name="Williamson J."/>
            <person name="Wilson K."/>
            <person name="Woghiren I.O."/>
            <person name="Woodworth J.R."/>
            <person name="Worley K.C."/>
            <person name="Wright R.A."/>
            <person name="Wu W."/>
            <person name="Young L."/>
            <person name="Zhang L."/>
            <person name="Zhang J."/>
            <person name="Zhu Y."/>
            <person name="Muzny D.M."/>
            <person name="Weinstock G."/>
            <person name="Gibbs R.A."/>
        </authorList>
    </citation>
    <scope>NUCLEOTIDE SEQUENCE [LARGE SCALE GENOMIC DNA]</scope>
    <source>
        <strain evidence="3">LSR1</strain>
    </source>
</reference>
<organism evidence="2 3">
    <name type="scientific">Acyrthosiphon pisum</name>
    <name type="common">Pea aphid</name>
    <dbReference type="NCBI Taxonomy" id="7029"/>
    <lineage>
        <taxon>Eukaryota</taxon>
        <taxon>Metazoa</taxon>
        <taxon>Ecdysozoa</taxon>
        <taxon>Arthropoda</taxon>
        <taxon>Hexapoda</taxon>
        <taxon>Insecta</taxon>
        <taxon>Pterygota</taxon>
        <taxon>Neoptera</taxon>
        <taxon>Paraneoptera</taxon>
        <taxon>Hemiptera</taxon>
        <taxon>Sternorrhyncha</taxon>
        <taxon>Aphidomorpha</taxon>
        <taxon>Aphidoidea</taxon>
        <taxon>Aphididae</taxon>
        <taxon>Macrosiphini</taxon>
        <taxon>Acyrthosiphon</taxon>
    </lineage>
</organism>
<dbReference type="PANTHER" id="PTHR45749:SF21">
    <property type="entry name" value="DUF4371 DOMAIN-CONTAINING PROTEIN"/>
    <property type="match status" value="1"/>
</dbReference>
<dbReference type="InterPro" id="IPR025398">
    <property type="entry name" value="DUF4371"/>
</dbReference>
<protein>
    <recommendedName>
        <fullName evidence="1">DUF4371 domain-containing protein</fullName>
    </recommendedName>
</protein>
<keyword evidence="3" id="KW-1185">Reference proteome</keyword>